<sequence length="242" mass="27325">MAARYLLITSLFFLIIPGTLSAQNFYKERIPRVYTLTLAGGPASMYSDNGGPYRKLDFPIFGSVTLSAAKKINRRINLRLSAGYQHVSSNMEYLAERAFEWGEENKAYAFTGDAIYVDFMPEFYFLPFETHIERFRVNGYAGVGLGFIAIPEQQAYAYPDQTEVTIIKTTPTALYIPVRLGGSVAFGSNWDVGFEASLFATLSDELDGNAGSNQANDMLMQGQFFVKRYLSPFPFWDKWFDK</sequence>
<proteinExistence type="predicted"/>
<evidence type="ECO:0000313" key="3">
    <source>
        <dbReference type="Proteomes" id="UP000316614"/>
    </source>
</evidence>
<dbReference type="AlphaFoldDB" id="A0A514CIU1"/>
<protein>
    <recommendedName>
        <fullName evidence="1">DUF6089 domain-containing protein</fullName>
    </recommendedName>
</protein>
<evidence type="ECO:0000259" key="1">
    <source>
        <dbReference type="Pfam" id="PF19573"/>
    </source>
</evidence>
<dbReference type="Proteomes" id="UP000316614">
    <property type="component" value="Chromosome"/>
</dbReference>
<gene>
    <name evidence="2" type="ORF">FKX85_11155</name>
</gene>
<dbReference type="OrthoDB" id="838455at2"/>
<keyword evidence="3" id="KW-1185">Reference proteome</keyword>
<organism evidence="2 3">
    <name type="scientific">Echinicola soli</name>
    <dbReference type="NCBI Taxonomy" id="2591634"/>
    <lineage>
        <taxon>Bacteria</taxon>
        <taxon>Pseudomonadati</taxon>
        <taxon>Bacteroidota</taxon>
        <taxon>Cytophagia</taxon>
        <taxon>Cytophagales</taxon>
        <taxon>Cyclobacteriaceae</taxon>
        <taxon>Echinicola</taxon>
    </lineage>
</organism>
<dbReference type="RefSeq" id="WP_141614807.1">
    <property type="nucleotide sequence ID" value="NZ_CP041253.1"/>
</dbReference>
<feature type="domain" description="DUF6089" evidence="1">
    <location>
        <begin position="102"/>
        <end position="222"/>
    </location>
</feature>
<evidence type="ECO:0000313" key="2">
    <source>
        <dbReference type="EMBL" id="QDH79564.1"/>
    </source>
</evidence>
<name>A0A514CIU1_9BACT</name>
<dbReference type="KEGG" id="echi:FKX85_11155"/>
<dbReference type="EMBL" id="CP041253">
    <property type="protein sequence ID" value="QDH79564.1"/>
    <property type="molecule type" value="Genomic_DNA"/>
</dbReference>
<dbReference type="Pfam" id="PF19573">
    <property type="entry name" value="DUF6089"/>
    <property type="match status" value="1"/>
</dbReference>
<dbReference type="InterPro" id="IPR045743">
    <property type="entry name" value="DUF6089"/>
</dbReference>
<accession>A0A514CIU1</accession>
<reference evidence="2 3" key="1">
    <citation type="submission" date="2019-06" db="EMBL/GenBank/DDBJ databases">
        <title>Echinicola alkalisoli sp. nov. isolated from saline soil.</title>
        <authorList>
            <person name="Sun J.-Q."/>
            <person name="Xu L."/>
        </authorList>
    </citation>
    <scope>NUCLEOTIDE SEQUENCE [LARGE SCALE GENOMIC DNA]</scope>
    <source>
        <strain evidence="2 3">LN3S3</strain>
    </source>
</reference>